<reference evidence="2 3" key="1">
    <citation type="submission" date="2016-10" db="EMBL/GenBank/DDBJ databases">
        <title>Genome sequence of the basidiomycete white-rot fungus Trametes pubescens.</title>
        <authorList>
            <person name="Makela M.R."/>
            <person name="Granchi Z."/>
            <person name="Peng M."/>
            <person name="De Vries R.P."/>
            <person name="Grigoriev I."/>
            <person name="Riley R."/>
            <person name="Hilden K."/>
        </authorList>
    </citation>
    <scope>NUCLEOTIDE SEQUENCE [LARGE SCALE GENOMIC DNA]</scope>
    <source>
        <strain evidence="2 3">FBCC735</strain>
    </source>
</reference>
<dbReference type="EMBL" id="MNAD01001563">
    <property type="protein sequence ID" value="OJT04034.1"/>
    <property type="molecule type" value="Genomic_DNA"/>
</dbReference>
<feature type="compositionally biased region" description="Low complexity" evidence="1">
    <location>
        <begin position="78"/>
        <end position="100"/>
    </location>
</feature>
<comment type="caution">
    <text evidence="2">The sequence shown here is derived from an EMBL/GenBank/DDBJ whole genome shotgun (WGS) entry which is preliminary data.</text>
</comment>
<dbReference type="PANTHER" id="PTHR36452:SF1">
    <property type="entry name" value="DUF2461 DOMAIN-CONTAINING PROTEIN"/>
    <property type="match status" value="1"/>
</dbReference>
<evidence type="ECO:0000313" key="3">
    <source>
        <dbReference type="Proteomes" id="UP000184267"/>
    </source>
</evidence>
<dbReference type="Pfam" id="PF09365">
    <property type="entry name" value="DUF2461"/>
    <property type="match status" value="1"/>
</dbReference>
<protein>
    <submittedName>
        <fullName evidence="2">Uncharacterized protein</fullName>
    </submittedName>
</protein>
<feature type="compositionally biased region" description="Acidic residues" evidence="1">
    <location>
        <begin position="111"/>
        <end position="121"/>
    </location>
</feature>
<dbReference type="PANTHER" id="PTHR36452">
    <property type="entry name" value="CHROMOSOME 12, WHOLE GENOME SHOTGUN SEQUENCE"/>
    <property type="match status" value="1"/>
</dbReference>
<keyword evidence="3" id="KW-1185">Reference proteome</keyword>
<dbReference type="Proteomes" id="UP000184267">
    <property type="component" value="Unassembled WGS sequence"/>
</dbReference>
<dbReference type="InterPro" id="IPR012808">
    <property type="entry name" value="CHP02453"/>
</dbReference>
<dbReference type="OrthoDB" id="2537769at2759"/>
<organism evidence="2 3">
    <name type="scientific">Trametes pubescens</name>
    <name type="common">White-rot fungus</name>
    <dbReference type="NCBI Taxonomy" id="154538"/>
    <lineage>
        <taxon>Eukaryota</taxon>
        <taxon>Fungi</taxon>
        <taxon>Dikarya</taxon>
        <taxon>Basidiomycota</taxon>
        <taxon>Agaricomycotina</taxon>
        <taxon>Agaricomycetes</taxon>
        <taxon>Polyporales</taxon>
        <taxon>Polyporaceae</taxon>
        <taxon>Trametes</taxon>
    </lineage>
</organism>
<accession>A0A1M2V8X5</accession>
<name>A0A1M2V8X5_TRAPU</name>
<sequence length="403" mass="44615">MPARATRSKATAKAPPAKDRAVPKNGRKRPAPTENSDGEEEDAYQDADDVSEAESLDSDALDEDSDVKAPSRKRKRAAPAGKKSPAKTSKNASPKKAGASSRKKRKTKAEETEDEDDFELEEGQEVVGVVVQAPKTGRVPPGQISKNTLDFLSQLKKPECNDREWFKLHEPVYRLAESEWKAFVEEFTDLLVEVDPQIPHLPPKDVIHRIYRDVRFSNDKTPYKTGFSASFSRSGRKGIFAGFKAGGESLIAAGTWCPGKNELQTIRNNLLRSPRRLRRLISTPAFEALFGPAHPHPKGARQNVFGFEDELKVAPKGVDKTHKDIDLLKCRSFAVVHTFTDTQVLAPDFKDELARVVQIVRPFVHCLNDLMTIPDADSSGSEDEGEPEDGAEDQDDDDEAGDE</sequence>
<feature type="compositionally biased region" description="Acidic residues" evidence="1">
    <location>
        <begin position="380"/>
        <end position="403"/>
    </location>
</feature>
<dbReference type="AlphaFoldDB" id="A0A1M2V8X5"/>
<dbReference type="NCBIfam" id="TIGR02453">
    <property type="entry name" value="TIGR02453 family protein"/>
    <property type="match status" value="1"/>
</dbReference>
<dbReference type="OMA" id="GVMEPFV"/>
<evidence type="ECO:0000256" key="1">
    <source>
        <dbReference type="SAM" id="MobiDB-lite"/>
    </source>
</evidence>
<feature type="region of interest" description="Disordered" evidence="1">
    <location>
        <begin position="1"/>
        <end position="121"/>
    </location>
</feature>
<feature type="compositionally biased region" description="Acidic residues" evidence="1">
    <location>
        <begin position="36"/>
        <end position="65"/>
    </location>
</feature>
<proteinExistence type="predicted"/>
<gene>
    <name evidence="2" type="ORF">TRAPUB_5270</name>
</gene>
<feature type="compositionally biased region" description="Low complexity" evidence="1">
    <location>
        <begin position="1"/>
        <end position="15"/>
    </location>
</feature>
<dbReference type="STRING" id="154538.A0A1M2V8X5"/>
<feature type="region of interest" description="Disordered" evidence="1">
    <location>
        <begin position="372"/>
        <end position="403"/>
    </location>
</feature>
<evidence type="ECO:0000313" key="2">
    <source>
        <dbReference type="EMBL" id="OJT04034.1"/>
    </source>
</evidence>